<proteinExistence type="predicted"/>
<dbReference type="RefSeq" id="YP_004539126.1">
    <property type="nucleotide sequence ID" value="NC_015585.1"/>
</dbReference>
<evidence type="ECO:0000313" key="3">
    <source>
        <dbReference type="EMBL" id="CBY88584.1"/>
    </source>
</evidence>
<keyword evidence="2" id="KW-0812">Transmembrane</keyword>
<keyword evidence="2" id="KW-1133">Transmembrane helix</keyword>
<evidence type="ECO:0008006" key="5">
    <source>
        <dbReference type="Google" id="ProtNLM"/>
    </source>
</evidence>
<accession>F4N9V6</accession>
<evidence type="ECO:0000313" key="4">
    <source>
        <dbReference type="Proteomes" id="UP000008465"/>
    </source>
</evidence>
<keyword evidence="4" id="KW-1185">Reference proteome</keyword>
<evidence type="ECO:0000256" key="2">
    <source>
        <dbReference type="SAM" id="Phobius"/>
    </source>
</evidence>
<organism evidence="3 4">
    <name type="scientific">Pantoea phage LIMEzero</name>
    <dbReference type="NCBI Taxonomy" id="943335"/>
    <lineage>
        <taxon>Viruses</taxon>
        <taxon>Duplodnaviria</taxon>
        <taxon>Heunggongvirae</taxon>
        <taxon>Uroviricota</taxon>
        <taxon>Caudoviricetes</taxon>
        <taxon>Autographivirales</taxon>
        <taxon>Autoscriptoviridae</taxon>
        <taxon>Stentvirinae</taxon>
        <taxon>Waewaevirus</taxon>
        <taxon>Waewaevirus limezero</taxon>
    </lineage>
</organism>
<dbReference type="PROSITE" id="PS51257">
    <property type="entry name" value="PROKAR_LIPOPROTEIN"/>
    <property type="match status" value="1"/>
</dbReference>
<feature type="region of interest" description="Disordered" evidence="1">
    <location>
        <begin position="44"/>
        <end position="103"/>
    </location>
</feature>
<keyword evidence="2" id="KW-0472">Membrane</keyword>
<name>F4N9V6_9CAUD</name>
<feature type="transmembrane region" description="Helical" evidence="2">
    <location>
        <begin position="145"/>
        <end position="168"/>
    </location>
</feature>
<dbReference type="KEGG" id="vg:10894633"/>
<evidence type="ECO:0000256" key="1">
    <source>
        <dbReference type="SAM" id="MobiDB-lite"/>
    </source>
</evidence>
<sequence>MKLSQLFAGAVLSLSLTLTGCAATSLLSAATSAISPNKPEITAQVGAENTKQGIGVTAKTSEDTKVGDVSGNAKVENAKQGKESSTVKDVSGNAKVDTAKQGEDSVTVKDVTGGAVNASKQGSQVTQGNVQAKQFTVNQGDSRGLLWAFSISMGAFLILVFGLVLLFLKLRKGKVNGSPTDTTSETTT</sequence>
<dbReference type="Proteomes" id="UP000008465">
    <property type="component" value="Segment"/>
</dbReference>
<dbReference type="GeneID" id="10894633"/>
<reference evidence="4" key="1">
    <citation type="journal article" date="2011" name="Appl. Environ. Microbiol.">
        <title>Bacteriophages LIMElight and LIMEzero of Pantoea agglomerans, belonging to the "phiKMV-like viruses".</title>
        <authorList>
            <person name="Adriaenssens E.M."/>
            <person name="Ceyssens P.J."/>
            <person name="Dunon V."/>
            <person name="Ackermann H.W."/>
            <person name="Van Vaerenbergh J."/>
            <person name="Maes M."/>
            <person name="De Proft M."/>
            <person name="Lavigne R."/>
        </authorList>
    </citation>
    <scope>NUCLEOTIDE SEQUENCE [LARGE SCALE GENOMIC DNA]</scope>
</reference>
<feature type="compositionally biased region" description="Basic and acidic residues" evidence="1">
    <location>
        <begin position="76"/>
        <end position="86"/>
    </location>
</feature>
<dbReference type="EMBL" id="FR751545">
    <property type="protein sequence ID" value="CBY88584.1"/>
    <property type="molecule type" value="Genomic_DNA"/>
</dbReference>
<protein>
    <recommendedName>
        <fullName evidence="5">Rz1A protein</fullName>
    </recommendedName>
</protein>
<dbReference type="OrthoDB" id="17928at10239"/>